<dbReference type="InterPro" id="IPR023395">
    <property type="entry name" value="MCP_dom_sf"/>
</dbReference>
<sequence>MQSPAVSLALSLSSGAQSSSSSVLVFSPRYRSALALSSPSLPSSASTVATTTAPSTARAHSTSGVQSVVAGVVAGCVTRSCTSPLDVLKILIQVNGSVSRSAAVAVEHSRSLFANASATLHARASSSSAGISATVRHLYAHEGPRGFWKGNLAGCCRLGPYAGAKFFLFDSLQARFLDETSTNLHRALCGAVAGLIATMGTYPMEVIRTRIITQTAQTPSYLRINGVAHGLQVILRHEGVRGLYKGGWSGIIGAIPFEGVQFGCYEYLKHSCRTQQWPAFRWTDGKDELDGIDYFVCGSIAGAIAQTAAYPFDTVKKRLQTQHVVAAARASGRDGVLALGSGSEPMYYRGMVDCFQKVIREEGVHALYRGTLPNLVRVVPYAAIMFSTYELAKQTLGMLCEP</sequence>
<evidence type="ECO:0000256" key="4">
    <source>
        <dbReference type="ARBA" id="ARBA00022737"/>
    </source>
</evidence>
<dbReference type="GO" id="GO:0055085">
    <property type="term" value="P:transmembrane transport"/>
    <property type="evidence" value="ECO:0007669"/>
    <property type="project" value="InterPro"/>
</dbReference>
<evidence type="ECO:0000256" key="6">
    <source>
        <dbReference type="PROSITE-ProRule" id="PRU00282"/>
    </source>
</evidence>
<keyword evidence="9" id="KW-1185">Reference proteome</keyword>
<comment type="caution">
    <text evidence="8">The sequence shown here is derived from an EMBL/GenBank/DDBJ whole genome shotgun (WGS) entry which is preliminary data.</text>
</comment>
<keyword evidence="2 7" id="KW-0813">Transport</keyword>
<gene>
    <name evidence="8" type="ORF">Poli38472_011925</name>
</gene>
<evidence type="ECO:0000313" key="9">
    <source>
        <dbReference type="Proteomes" id="UP000794436"/>
    </source>
</evidence>
<dbReference type="EMBL" id="SPLM01000112">
    <property type="protein sequence ID" value="TMW58337.1"/>
    <property type="molecule type" value="Genomic_DNA"/>
</dbReference>
<dbReference type="PROSITE" id="PS50920">
    <property type="entry name" value="SOLCAR"/>
    <property type="match status" value="3"/>
</dbReference>
<dbReference type="PANTHER" id="PTHR24089">
    <property type="entry name" value="SOLUTE CARRIER FAMILY 25"/>
    <property type="match status" value="1"/>
</dbReference>
<evidence type="ECO:0000256" key="1">
    <source>
        <dbReference type="ARBA" id="ARBA00004141"/>
    </source>
</evidence>
<name>A0A8K1FG49_PYTOL</name>
<evidence type="ECO:0000256" key="3">
    <source>
        <dbReference type="ARBA" id="ARBA00022692"/>
    </source>
</evidence>
<dbReference type="InterPro" id="IPR018108">
    <property type="entry name" value="MCP_transmembrane"/>
</dbReference>
<reference evidence="8" key="1">
    <citation type="submission" date="2019-03" db="EMBL/GenBank/DDBJ databases">
        <title>Long read genome sequence of the mycoparasitic Pythium oligandrum ATCC 38472 isolated from sugarbeet rhizosphere.</title>
        <authorList>
            <person name="Gaulin E."/>
        </authorList>
    </citation>
    <scope>NUCLEOTIDE SEQUENCE</scope>
    <source>
        <strain evidence="8">ATCC 38472_TT</strain>
    </source>
</reference>
<dbReference type="Proteomes" id="UP000794436">
    <property type="component" value="Unassembled WGS sequence"/>
</dbReference>
<keyword evidence="3 6" id="KW-0812">Transmembrane</keyword>
<proteinExistence type="inferred from homology"/>
<comment type="similarity">
    <text evidence="7">Belongs to the mitochondrial carrier (TC 2.A.29) family.</text>
</comment>
<feature type="repeat" description="Solcar" evidence="6">
    <location>
        <begin position="289"/>
        <end position="395"/>
    </location>
</feature>
<accession>A0A8K1FG49</accession>
<evidence type="ECO:0008006" key="10">
    <source>
        <dbReference type="Google" id="ProtNLM"/>
    </source>
</evidence>
<organism evidence="8 9">
    <name type="scientific">Pythium oligandrum</name>
    <name type="common">Mycoparasitic fungus</name>
    <dbReference type="NCBI Taxonomy" id="41045"/>
    <lineage>
        <taxon>Eukaryota</taxon>
        <taxon>Sar</taxon>
        <taxon>Stramenopiles</taxon>
        <taxon>Oomycota</taxon>
        <taxon>Peronosporomycetes</taxon>
        <taxon>Pythiales</taxon>
        <taxon>Pythiaceae</taxon>
        <taxon>Pythium</taxon>
    </lineage>
</organism>
<dbReference type="OrthoDB" id="270584at2759"/>
<evidence type="ECO:0000313" key="8">
    <source>
        <dbReference type="EMBL" id="TMW58337.1"/>
    </source>
</evidence>
<dbReference type="Pfam" id="PF00153">
    <property type="entry name" value="Mito_carr"/>
    <property type="match status" value="3"/>
</dbReference>
<dbReference type="SUPFAM" id="SSF103506">
    <property type="entry name" value="Mitochondrial carrier"/>
    <property type="match status" value="1"/>
</dbReference>
<dbReference type="InterPro" id="IPR002067">
    <property type="entry name" value="MCP"/>
</dbReference>
<protein>
    <recommendedName>
        <fullName evidence="10">Mitochondrial carrier protein</fullName>
    </recommendedName>
</protein>
<dbReference type="GO" id="GO:0016020">
    <property type="term" value="C:membrane"/>
    <property type="evidence" value="ECO:0007669"/>
    <property type="project" value="UniProtKB-SubCell"/>
</dbReference>
<feature type="repeat" description="Solcar" evidence="6">
    <location>
        <begin position="62"/>
        <end position="175"/>
    </location>
</feature>
<comment type="subcellular location">
    <subcellularLocation>
        <location evidence="1">Membrane</location>
        <topology evidence="1">Multi-pass membrane protein</topology>
    </subcellularLocation>
</comment>
<dbReference type="Gene3D" id="1.50.40.10">
    <property type="entry name" value="Mitochondrial carrier domain"/>
    <property type="match status" value="1"/>
</dbReference>
<evidence type="ECO:0000256" key="2">
    <source>
        <dbReference type="ARBA" id="ARBA00022448"/>
    </source>
</evidence>
<keyword evidence="4" id="KW-0677">Repeat</keyword>
<evidence type="ECO:0000256" key="5">
    <source>
        <dbReference type="ARBA" id="ARBA00023136"/>
    </source>
</evidence>
<keyword evidence="5 6" id="KW-0472">Membrane</keyword>
<dbReference type="AlphaFoldDB" id="A0A8K1FG49"/>
<feature type="repeat" description="Solcar" evidence="6">
    <location>
        <begin position="181"/>
        <end position="271"/>
    </location>
</feature>
<evidence type="ECO:0000256" key="7">
    <source>
        <dbReference type="RuleBase" id="RU000488"/>
    </source>
</evidence>
<dbReference type="PRINTS" id="PR00926">
    <property type="entry name" value="MITOCARRIER"/>
</dbReference>